<keyword evidence="1" id="KW-0732">Signal</keyword>
<accession>A0AAW2I984</accession>
<reference evidence="3" key="1">
    <citation type="journal article" date="2024" name="Gigascience">
        <title>Chromosome-level genome of the poultry shaft louse Menopon gallinae provides insight into the host-switching and adaptive evolution of parasitic lice.</title>
        <authorList>
            <person name="Xu Y."/>
            <person name="Ma L."/>
            <person name="Liu S."/>
            <person name="Liang Y."/>
            <person name="Liu Q."/>
            <person name="He Z."/>
            <person name="Tian L."/>
            <person name="Duan Y."/>
            <person name="Cai W."/>
            <person name="Li H."/>
            <person name="Song F."/>
        </authorList>
    </citation>
    <scope>NUCLEOTIDE SEQUENCE</scope>
    <source>
        <strain evidence="3">Cailab_2023a</strain>
    </source>
</reference>
<dbReference type="Pfam" id="PF03067">
    <property type="entry name" value="LPMO_10"/>
    <property type="match status" value="1"/>
</dbReference>
<feature type="signal peptide" evidence="1">
    <location>
        <begin position="1"/>
        <end position="17"/>
    </location>
</feature>
<protein>
    <recommendedName>
        <fullName evidence="2">Chitin-binding type-4 domain-containing protein</fullName>
    </recommendedName>
</protein>
<dbReference type="InterPro" id="IPR004302">
    <property type="entry name" value="Cellulose/chitin-bd_N"/>
</dbReference>
<organism evidence="3">
    <name type="scientific">Menopon gallinae</name>
    <name type="common">poultry shaft louse</name>
    <dbReference type="NCBI Taxonomy" id="328185"/>
    <lineage>
        <taxon>Eukaryota</taxon>
        <taxon>Metazoa</taxon>
        <taxon>Ecdysozoa</taxon>
        <taxon>Arthropoda</taxon>
        <taxon>Hexapoda</taxon>
        <taxon>Insecta</taxon>
        <taxon>Pterygota</taxon>
        <taxon>Neoptera</taxon>
        <taxon>Paraneoptera</taxon>
        <taxon>Psocodea</taxon>
        <taxon>Troctomorpha</taxon>
        <taxon>Phthiraptera</taxon>
        <taxon>Amblycera</taxon>
        <taxon>Menoponidae</taxon>
        <taxon>Menopon</taxon>
    </lineage>
</organism>
<evidence type="ECO:0000256" key="1">
    <source>
        <dbReference type="SAM" id="SignalP"/>
    </source>
</evidence>
<evidence type="ECO:0000313" key="3">
    <source>
        <dbReference type="EMBL" id="KAL0278774.1"/>
    </source>
</evidence>
<dbReference type="AlphaFoldDB" id="A0AAW2I984"/>
<evidence type="ECO:0000259" key="2">
    <source>
        <dbReference type="Pfam" id="PF03067"/>
    </source>
</evidence>
<comment type="caution">
    <text evidence="3">The sequence shown here is derived from an EMBL/GenBank/DDBJ whole genome shotgun (WGS) entry which is preliminary data.</text>
</comment>
<gene>
    <name evidence="3" type="ORF">PYX00_000489</name>
</gene>
<sequence length="204" mass="22780">MFLAASVFLFFVTQVSGHGMMLSPPSRSSMWRFGFDTPPNYNDNELFCGGFAVQWDKNGGKCGICGDAYHDKRPRENEHGGKYGTGKISMQYKEGSSMPVVVRLTAAHLGHFEYHICNMDKAKETEECFSTLLLDNGTDKYNVTTGPGDFRMNVKLPKGLRCKHCVLRWHYRGGNNWGQCPDGSWALGCGPQETFRNCADISVV</sequence>
<name>A0AAW2I984_9NEOP</name>
<dbReference type="EMBL" id="JARGDH010000001">
    <property type="protein sequence ID" value="KAL0278774.1"/>
    <property type="molecule type" value="Genomic_DNA"/>
</dbReference>
<proteinExistence type="predicted"/>
<feature type="chain" id="PRO_5043901363" description="Chitin-binding type-4 domain-containing protein" evidence="1">
    <location>
        <begin position="18"/>
        <end position="204"/>
    </location>
</feature>
<feature type="domain" description="Chitin-binding type-4" evidence="2">
    <location>
        <begin position="18"/>
        <end position="201"/>
    </location>
</feature>